<dbReference type="AlphaFoldDB" id="A0A3D2SH86"/>
<dbReference type="Pfam" id="PF01235">
    <property type="entry name" value="Na_Ala_symp"/>
    <property type="match status" value="1"/>
</dbReference>
<evidence type="ECO:0000313" key="9">
    <source>
        <dbReference type="EMBL" id="HCK24870.1"/>
    </source>
</evidence>
<comment type="caution">
    <text evidence="9">The sequence shown here is derived from an EMBL/GenBank/DDBJ whole genome shotgun (WGS) entry which is preliminary data.</text>
</comment>
<dbReference type="GO" id="GO:0005283">
    <property type="term" value="F:amino acid:sodium symporter activity"/>
    <property type="evidence" value="ECO:0007669"/>
    <property type="project" value="InterPro"/>
</dbReference>
<evidence type="ECO:0000313" key="10">
    <source>
        <dbReference type="Proteomes" id="UP000263098"/>
    </source>
</evidence>
<evidence type="ECO:0000256" key="4">
    <source>
        <dbReference type="ARBA" id="ARBA00022475"/>
    </source>
</evidence>
<reference evidence="9 10" key="1">
    <citation type="journal article" date="2018" name="Nat. Biotechnol.">
        <title>A standardized bacterial taxonomy based on genome phylogeny substantially revises the tree of life.</title>
        <authorList>
            <person name="Parks D.H."/>
            <person name="Chuvochina M."/>
            <person name="Waite D.W."/>
            <person name="Rinke C."/>
            <person name="Skarshewski A."/>
            <person name="Chaumeil P.A."/>
            <person name="Hugenholtz P."/>
        </authorList>
    </citation>
    <scope>NUCLEOTIDE SEQUENCE [LARGE SCALE GENOMIC DNA]</scope>
    <source>
        <strain evidence="9">UBA9667</strain>
    </source>
</reference>
<dbReference type="Proteomes" id="UP000263098">
    <property type="component" value="Unassembled WGS sequence"/>
</dbReference>
<evidence type="ECO:0000256" key="2">
    <source>
        <dbReference type="ARBA" id="ARBA00009261"/>
    </source>
</evidence>
<sequence length="51" mass="5749">VMNLTVVWNIADSMNALMAIPNLIALLLLSGVAVRETRKYLWSGRLNDDEF</sequence>
<keyword evidence="6 8" id="KW-1133">Transmembrane helix</keyword>
<organism evidence="9 10">
    <name type="scientific">Bacteroides graminisolvens</name>
    <dbReference type="NCBI Taxonomy" id="477666"/>
    <lineage>
        <taxon>Bacteria</taxon>
        <taxon>Pseudomonadati</taxon>
        <taxon>Bacteroidota</taxon>
        <taxon>Bacteroidia</taxon>
        <taxon>Bacteroidales</taxon>
        <taxon>Bacteroidaceae</taxon>
        <taxon>Bacteroides</taxon>
    </lineage>
</organism>
<dbReference type="InterPro" id="IPR001463">
    <property type="entry name" value="Na/Ala_symport"/>
</dbReference>
<evidence type="ECO:0000256" key="5">
    <source>
        <dbReference type="ARBA" id="ARBA00022692"/>
    </source>
</evidence>
<feature type="non-terminal residue" evidence="9">
    <location>
        <position position="1"/>
    </location>
</feature>
<keyword evidence="3" id="KW-0813">Transport</keyword>
<proteinExistence type="inferred from homology"/>
<dbReference type="EMBL" id="DPVG01000325">
    <property type="protein sequence ID" value="HCK24870.1"/>
    <property type="molecule type" value="Genomic_DNA"/>
</dbReference>
<accession>A0A3D2SH86</accession>
<keyword evidence="5 8" id="KW-0812">Transmembrane</keyword>
<name>A0A3D2SH86_9BACE</name>
<comment type="subcellular location">
    <subcellularLocation>
        <location evidence="1">Cell membrane</location>
        <topology evidence="1">Multi-pass membrane protein</topology>
    </subcellularLocation>
</comment>
<protein>
    <submittedName>
        <fullName evidence="9">Sodium:alanine symporter family protein</fullName>
    </submittedName>
</protein>
<comment type="similarity">
    <text evidence="2">Belongs to the alanine or glycine:cation symporter (AGCS) (TC 2.A.25) family.</text>
</comment>
<evidence type="ECO:0000256" key="6">
    <source>
        <dbReference type="ARBA" id="ARBA00022989"/>
    </source>
</evidence>
<dbReference type="GO" id="GO:0005886">
    <property type="term" value="C:plasma membrane"/>
    <property type="evidence" value="ECO:0007669"/>
    <property type="project" value="UniProtKB-SubCell"/>
</dbReference>
<evidence type="ECO:0000256" key="7">
    <source>
        <dbReference type="ARBA" id="ARBA00023136"/>
    </source>
</evidence>
<evidence type="ECO:0000256" key="8">
    <source>
        <dbReference type="SAM" id="Phobius"/>
    </source>
</evidence>
<feature type="transmembrane region" description="Helical" evidence="8">
    <location>
        <begin position="16"/>
        <end position="34"/>
    </location>
</feature>
<evidence type="ECO:0000256" key="3">
    <source>
        <dbReference type="ARBA" id="ARBA00022448"/>
    </source>
</evidence>
<keyword evidence="7 8" id="KW-0472">Membrane</keyword>
<keyword evidence="4" id="KW-1003">Cell membrane</keyword>
<gene>
    <name evidence="9" type="ORF">DHW31_08845</name>
</gene>
<evidence type="ECO:0000256" key="1">
    <source>
        <dbReference type="ARBA" id="ARBA00004651"/>
    </source>
</evidence>